<evidence type="ECO:0000313" key="1">
    <source>
        <dbReference type="EMBL" id="KAF7504589.1"/>
    </source>
</evidence>
<proteinExistence type="predicted"/>
<organism evidence="1 2">
    <name type="scientific">Endocarpon pusillum</name>
    <dbReference type="NCBI Taxonomy" id="364733"/>
    <lineage>
        <taxon>Eukaryota</taxon>
        <taxon>Fungi</taxon>
        <taxon>Dikarya</taxon>
        <taxon>Ascomycota</taxon>
        <taxon>Pezizomycotina</taxon>
        <taxon>Eurotiomycetes</taxon>
        <taxon>Chaetothyriomycetidae</taxon>
        <taxon>Verrucariales</taxon>
        <taxon>Verrucariaceae</taxon>
        <taxon>Endocarpon</taxon>
    </lineage>
</organism>
<reference evidence="1" key="1">
    <citation type="submission" date="2020-02" db="EMBL/GenBank/DDBJ databases">
        <authorList>
            <person name="Palmer J.M."/>
        </authorList>
    </citation>
    <scope>NUCLEOTIDE SEQUENCE</scope>
    <source>
        <strain evidence="1">EPUS1.4</strain>
        <tissue evidence="1">Thallus</tissue>
    </source>
</reference>
<accession>A0A8H7ABS4</accession>
<keyword evidence="2" id="KW-1185">Reference proteome</keyword>
<comment type="caution">
    <text evidence="1">The sequence shown here is derived from an EMBL/GenBank/DDBJ whole genome shotgun (WGS) entry which is preliminary data.</text>
</comment>
<dbReference type="AlphaFoldDB" id="A0A8H7ABS4"/>
<name>A0A8H7ABS4_9EURO</name>
<dbReference type="Proteomes" id="UP000606974">
    <property type="component" value="Unassembled WGS sequence"/>
</dbReference>
<protein>
    <recommendedName>
        <fullName evidence="3">Tetratricopeptide repeat protein</fullName>
    </recommendedName>
</protein>
<evidence type="ECO:0008006" key="3">
    <source>
        <dbReference type="Google" id="ProtNLM"/>
    </source>
</evidence>
<sequence length="61" mass="6776">MLRTTGVITDLEIAIQPYQEALDTTPADHPDRARRLQDLGTGYGDTYQKTGARTDLEIAIQ</sequence>
<evidence type="ECO:0000313" key="2">
    <source>
        <dbReference type="Proteomes" id="UP000606974"/>
    </source>
</evidence>
<gene>
    <name evidence="1" type="ORF">GJ744_002084</name>
</gene>
<dbReference type="OrthoDB" id="9991317at2759"/>
<dbReference type="EMBL" id="JAACFV010000133">
    <property type="protein sequence ID" value="KAF7504589.1"/>
    <property type="molecule type" value="Genomic_DNA"/>
</dbReference>